<dbReference type="GO" id="GO:0006811">
    <property type="term" value="P:monoatomic ion transport"/>
    <property type="evidence" value="ECO:0007669"/>
    <property type="project" value="UniProtKB-KW"/>
</dbReference>
<evidence type="ECO:0000256" key="12">
    <source>
        <dbReference type="ARBA" id="ARBA00031636"/>
    </source>
</evidence>
<name>A0A9D2LG41_9FIRM</name>
<keyword evidence="5" id="KW-0813">Transport</keyword>
<dbReference type="PANTHER" id="PTHR43298:SF2">
    <property type="entry name" value="FMN_FAD EXPORTER YEEO-RELATED"/>
    <property type="match status" value="1"/>
</dbReference>
<feature type="transmembrane region" description="Helical" evidence="13">
    <location>
        <begin position="175"/>
        <end position="201"/>
    </location>
</feature>
<feature type="transmembrane region" description="Helical" evidence="13">
    <location>
        <begin position="370"/>
        <end position="392"/>
    </location>
</feature>
<evidence type="ECO:0000313" key="14">
    <source>
        <dbReference type="EMBL" id="HJB12077.1"/>
    </source>
</evidence>
<dbReference type="InterPro" id="IPR048279">
    <property type="entry name" value="MdtK-like"/>
</dbReference>
<feature type="transmembrane region" description="Helical" evidence="13">
    <location>
        <begin position="297"/>
        <end position="317"/>
    </location>
</feature>
<evidence type="ECO:0000256" key="8">
    <source>
        <dbReference type="ARBA" id="ARBA00022692"/>
    </source>
</evidence>
<keyword evidence="10" id="KW-0406">Ion transport</keyword>
<dbReference type="InterPro" id="IPR050222">
    <property type="entry name" value="MATE_MdtK"/>
</dbReference>
<dbReference type="GO" id="GO:0005886">
    <property type="term" value="C:plasma membrane"/>
    <property type="evidence" value="ECO:0007669"/>
    <property type="project" value="UniProtKB-SubCell"/>
</dbReference>
<comment type="subcellular location">
    <subcellularLocation>
        <location evidence="2">Cell membrane</location>
        <topology evidence="2">Multi-pass membrane protein</topology>
    </subcellularLocation>
</comment>
<sequence length="468" mass="50679">MQENTPSQAAAPQENKMGVMPVGKLLAGMAIPMMISMLVQAFYNVVDSIFVAQLSEDALNAVSLAFPLQNLMIAFGAGTAVGINALLSRSLGEKNQAMVDKAANTGIFLALCNFVVFALIGIFLSRPFFELQAGGEQVILDYGVDYASICLGLSIGLFSQFCFERLLQSTGRTTLAMITQLTGAVINIIMDPILIFGYFGFPRMEVAGAALATVLGQIIAAALAVFMNFKYNPEVHIRLREIRWNRQVAGEIYRVGFPSIVMQSIGSVMVFGMNKILFGFTKTATAVFGAYFKLQSFIFMPVFGLNNGMVPIVAYNFGAMRMDRVKRTVKLAVCSAVCIMAVGLAIFQLAPELLLSFFDASAEMNAIGSVALRIISISFLFAGFCVVAGSVCQAIGNPFYSLIVAVARQLVVLLPVAWLLAQTGRLELVWTAFPIAELMSLTLSIIFLRRTLRSADARLKARMEAAAQ</sequence>
<comment type="similarity">
    <text evidence="3">Belongs to the multi antimicrobial extrusion (MATE) (TC 2.A.66.1) family.</text>
</comment>
<evidence type="ECO:0000256" key="6">
    <source>
        <dbReference type="ARBA" id="ARBA00022449"/>
    </source>
</evidence>
<evidence type="ECO:0000256" key="7">
    <source>
        <dbReference type="ARBA" id="ARBA00022475"/>
    </source>
</evidence>
<evidence type="ECO:0000256" key="3">
    <source>
        <dbReference type="ARBA" id="ARBA00010199"/>
    </source>
</evidence>
<keyword evidence="6" id="KW-0050">Antiport</keyword>
<feature type="transmembrane region" description="Helical" evidence="13">
    <location>
        <begin position="427"/>
        <end position="448"/>
    </location>
</feature>
<feature type="transmembrane region" description="Helical" evidence="13">
    <location>
        <begin position="146"/>
        <end position="163"/>
    </location>
</feature>
<evidence type="ECO:0000256" key="11">
    <source>
        <dbReference type="ARBA" id="ARBA00023136"/>
    </source>
</evidence>
<feature type="transmembrane region" description="Helical" evidence="13">
    <location>
        <begin position="107"/>
        <end position="126"/>
    </location>
</feature>
<dbReference type="GO" id="GO:0015297">
    <property type="term" value="F:antiporter activity"/>
    <property type="evidence" value="ECO:0007669"/>
    <property type="project" value="UniProtKB-KW"/>
</dbReference>
<feature type="transmembrane region" description="Helical" evidence="13">
    <location>
        <begin position="252"/>
        <end position="277"/>
    </location>
</feature>
<dbReference type="GO" id="GO:0042910">
    <property type="term" value="F:xenobiotic transmembrane transporter activity"/>
    <property type="evidence" value="ECO:0007669"/>
    <property type="project" value="InterPro"/>
</dbReference>
<organism evidence="14 15">
    <name type="scientific">Candidatus Oscillibacter excrementigallinarum</name>
    <dbReference type="NCBI Taxonomy" id="2838716"/>
    <lineage>
        <taxon>Bacteria</taxon>
        <taxon>Bacillati</taxon>
        <taxon>Bacillota</taxon>
        <taxon>Clostridia</taxon>
        <taxon>Eubacteriales</taxon>
        <taxon>Oscillospiraceae</taxon>
        <taxon>Oscillibacter</taxon>
    </lineage>
</organism>
<feature type="transmembrane region" description="Helical" evidence="13">
    <location>
        <begin position="329"/>
        <end position="350"/>
    </location>
</feature>
<dbReference type="CDD" id="cd13144">
    <property type="entry name" value="MATE_like_4"/>
    <property type="match status" value="1"/>
</dbReference>
<feature type="transmembrane region" description="Helical" evidence="13">
    <location>
        <begin position="66"/>
        <end position="87"/>
    </location>
</feature>
<reference evidence="14" key="1">
    <citation type="journal article" date="2021" name="PeerJ">
        <title>Extensive microbial diversity within the chicken gut microbiome revealed by metagenomics and culture.</title>
        <authorList>
            <person name="Gilroy R."/>
            <person name="Ravi A."/>
            <person name="Getino M."/>
            <person name="Pursley I."/>
            <person name="Horton D.L."/>
            <person name="Alikhan N.F."/>
            <person name="Baker D."/>
            <person name="Gharbi K."/>
            <person name="Hall N."/>
            <person name="Watson M."/>
            <person name="Adriaenssens E.M."/>
            <person name="Foster-Nyarko E."/>
            <person name="Jarju S."/>
            <person name="Secka A."/>
            <person name="Antonio M."/>
            <person name="Oren A."/>
            <person name="Chaudhuri R.R."/>
            <person name="La Ragione R."/>
            <person name="Hildebrand F."/>
            <person name="Pallen M.J."/>
        </authorList>
    </citation>
    <scope>NUCLEOTIDE SEQUENCE</scope>
    <source>
        <strain evidence="14">ChiBcec18-1249</strain>
    </source>
</reference>
<evidence type="ECO:0000256" key="13">
    <source>
        <dbReference type="SAM" id="Phobius"/>
    </source>
</evidence>
<reference evidence="14" key="2">
    <citation type="submission" date="2021-04" db="EMBL/GenBank/DDBJ databases">
        <authorList>
            <person name="Gilroy R."/>
        </authorList>
    </citation>
    <scope>NUCLEOTIDE SEQUENCE</scope>
    <source>
        <strain evidence="14">ChiBcec18-1249</strain>
    </source>
</reference>
<evidence type="ECO:0000256" key="4">
    <source>
        <dbReference type="ARBA" id="ARBA00020268"/>
    </source>
</evidence>
<keyword evidence="11 13" id="KW-0472">Membrane</keyword>
<evidence type="ECO:0000313" key="15">
    <source>
        <dbReference type="Proteomes" id="UP000823824"/>
    </source>
</evidence>
<feature type="transmembrane region" description="Helical" evidence="13">
    <location>
        <begin position="25"/>
        <end position="46"/>
    </location>
</feature>
<evidence type="ECO:0000256" key="2">
    <source>
        <dbReference type="ARBA" id="ARBA00004651"/>
    </source>
</evidence>
<dbReference type="InterPro" id="IPR002528">
    <property type="entry name" value="MATE_fam"/>
</dbReference>
<dbReference type="PANTHER" id="PTHR43298">
    <property type="entry name" value="MULTIDRUG RESISTANCE PROTEIN NORM-RELATED"/>
    <property type="match status" value="1"/>
</dbReference>
<protein>
    <recommendedName>
        <fullName evidence="4">Probable multidrug resistance protein NorM</fullName>
    </recommendedName>
    <alternativeName>
        <fullName evidence="12">Multidrug-efflux transporter</fullName>
    </alternativeName>
</protein>
<evidence type="ECO:0000256" key="9">
    <source>
        <dbReference type="ARBA" id="ARBA00022989"/>
    </source>
</evidence>
<gene>
    <name evidence="14" type="ORF">H9787_00030</name>
</gene>
<comment type="caution">
    <text evidence="14">The sequence shown here is derived from an EMBL/GenBank/DDBJ whole genome shotgun (WGS) entry which is preliminary data.</text>
</comment>
<dbReference type="Proteomes" id="UP000823824">
    <property type="component" value="Unassembled WGS sequence"/>
</dbReference>
<evidence type="ECO:0000256" key="10">
    <source>
        <dbReference type="ARBA" id="ARBA00023065"/>
    </source>
</evidence>
<proteinExistence type="inferred from homology"/>
<keyword evidence="9 13" id="KW-1133">Transmembrane helix</keyword>
<dbReference type="Pfam" id="PF01554">
    <property type="entry name" value="MatE"/>
    <property type="match status" value="2"/>
</dbReference>
<evidence type="ECO:0000256" key="5">
    <source>
        <dbReference type="ARBA" id="ARBA00022448"/>
    </source>
</evidence>
<accession>A0A9D2LG41</accession>
<comment type="function">
    <text evidence="1">Multidrug efflux pump.</text>
</comment>
<evidence type="ECO:0000256" key="1">
    <source>
        <dbReference type="ARBA" id="ARBA00003408"/>
    </source>
</evidence>
<keyword evidence="7" id="KW-1003">Cell membrane</keyword>
<feature type="transmembrane region" description="Helical" evidence="13">
    <location>
        <begin position="399"/>
        <end position="421"/>
    </location>
</feature>
<dbReference type="NCBIfam" id="TIGR00797">
    <property type="entry name" value="matE"/>
    <property type="match status" value="1"/>
</dbReference>
<feature type="transmembrane region" description="Helical" evidence="13">
    <location>
        <begin position="207"/>
        <end position="231"/>
    </location>
</feature>
<keyword evidence="8 13" id="KW-0812">Transmembrane</keyword>
<dbReference type="PIRSF" id="PIRSF006603">
    <property type="entry name" value="DinF"/>
    <property type="match status" value="1"/>
</dbReference>
<dbReference type="EMBL" id="DWZJ01000001">
    <property type="protein sequence ID" value="HJB12077.1"/>
    <property type="molecule type" value="Genomic_DNA"/>
</dbReference>
<dbReference type="AlphaFoldDB" id="A0A9D2LG41"/>